<feature type="region of interest" description="Disordered" evidence="1">
    <location>
        <begin position="954"/>
        <end position="984"/>
    </location>
</feature>
<evidence type="ECO:0000313" key="2">
    <source>
        <dbReference type="EMBL" id="CEM07647.1"/>
    </source>
</evidence>
<feature type="compositionally biased region" description="Basic and acidic residues" evidence="1">
    <location>
        <begin position="1221"/>
        <end position="1249"/>
    </location>
</feature>
<dbReference type="VEuPathDB" id="CryptoDB:Vbra_14533"/>
<name>A0A0G4F6J3_VITBC</name>
<dbReference type="AlphaFoldDB" id="A0A0G4F6J3"/>
<organism evidence="2 3">
    <name type="scientific">Vitrella brassicaformis (strain CCMP3155)</name>
    <dbReference type="NCBI Taxonomy" id="1169540"/>
    <lineage>
        <taxon>Eukaryota</taxon>
        <taxon>Sar</taxon>
        <taxon>Alveolata</taxon>
        <taxon>Colpodellida</taxon>
        <taxon>Vitrellaceae</taxon>
        <taxon>Vitrella</taxon>
    </lineage>
</organism>
<sequence length="1265" mass="141793">MIAETDLVEMPNPVCSSRDGPFCPPLASSATHPPHAVLSSPRHHAGGLLSQPDSPAHDWMEMPKPHQTVATKGNDVAMAMSRPEGSLTSFFDYFTLVSKRVFAGQRDVLPDADVLTKRLADEERMRLYERYPRLRQDDDNEDTEGDEDDEMDFWSDEDDGDEGATYVRHYDLPSLFLKDRNLASQIIRKERITGEVDSLASIRHEMEERPLNRKVVTGPGQRGSNYTSGLLTFTRVPFLSHNVPPGYCHGLPGTIRCHWDGAWGVRPPPFLGKDVTTLRLYLITDVPRLDLITDRPHLNTTAQVMSSFASVRFSHPIVLQRLWLFRYPSASLSSHPYPRPLKHLKTPLRKIDAMIKQQPQRPHHQAVHGTAATHEAIPETPLREGSHGLSNGGNCEVWGRLGPRRSVWGVGMDDSDWHVVRETWLTVEPPSALVREVIFCGCEGLYVGGLVVSSNVPNTPVNSSAKTDTSPSFVSQTNSASLVGLSAGLPVDDDSVYAIPSMSPTEGGESVMVVRRSPTGFRLHAMEAIREVGMISVDEALVANLVFRNLTQYEITQHESGSDGQVVSSIPLRALIVAIQQLVQMALIEHTYSLPIGIQHIPFLTEIRRIVTLAKKELEWNSTSTSPLIHTILSFHHDASRPSPFAPIPRTSHSGRLEEVHAVLRRLKHLWRDHLGSKVNMIDLGVMDRVYTAICDWLSVMSADSSPAITMANVMRREGGAGRHGKWRCSEGRRHDVMQALTEVRVLLEGGKKILLKTPHCTYDDTVTAALGPAVEEREPTHFSLSPPFQPPPLTLDLLWSDLWNASRPMIEDLVDLAEPSLRDEPHLIEHTRHGNHTRTPTARQQWRKLQDARVERAQSVMENITAWLNGKEIGGHGYDVHMVVVCIDWLERLFAGEPVSELLPLLPSLPPQPRPRPPRVFSSAKEKKVPRVDGLDGLDFFGVDFDVILGDEGVDEDDELSEEEDEYEEVEDEDFEEEGQDEKEGLIRRETDLVGRINSIMHQLSSVSEALMRGEAAHQGRRQELAALLRRLNTLTQSLERLHGRDTMSSGDEDLSRRQWQAHEDLFKAADVVDHLVSLVNRYADVVDHSTKSEERAAAVRPHAEERKKEREREREREGGGRQQQQQQQQQRRHHHAVVMQLPEEAREAFEEIIQGFADVSSSSPEAPKSKRGASYPFQPPTATTSTTTVTSSSNSGPSGSRGDTQKETPPPLLPHRRKDKGEKRSMVEQLADRDAGEREGERERADEGVFIDIDDLLTLLFQQ</sequence>
<feature type="region of interest" description="Disordered" evidence="1">
    <location>
        <begin position="1091"/>
        <end position="1137"/>
    </location>
</feature>
<reference evidence="2 3" key="1">
    <citation type="submission" date="2014-11" db="EMBL/GenBank/DDBJ databases">
        <authorList>
            <person name="Zhu J."/>
            <person name="Qi W."/>
            <person name="Song R."/>
        </authorList>
    </citation>
    <scope>NUCLEOTIDE SEQUENCE [LARGE SCALE GENOMIC DNA]</scope>
</reference>
<feature type="compositionally biased region" description="Low complexity" evidence="1">
    <location>
        <begin position="1182"/>
        <end position="1204"/>
    </location>
</feature>
<feature type="compositionally biased region" description="Acidic residues" evidence="1">
    <location>
        <begin position="954"/>
        <end position="982"/>
    </location>
</feature>
<evidence type="ECO:0000256" key="1">
    <source>
        <dbReference type="SAM" id="MobiDB-lite"/>
    </source>
</evidence>
<gene>
    <name evidence="2" type="ORF">Vbra_14533</name>
</gene>
<feature type="compositionally biased region" description="Basic and acidic residues" evidence="1">
    <location>
        <begin position="1091"/>
        <end position="1121"/>
    </location>
</feature>
<accession>A0A0G4F6J3</accession>
<dbReference type="InParanoid" id="A0A0G4F6J3"/>
<dbReference type="EMBL" id="CDMY01000376">
    <property type="protein sequence ID" value="CEM07647.1"/>
    <property type="molecule type" value="Genomic_DNA"/>
</dbReference>
<proteinExistence type="predicted"/>
<feature type="region of interest" description="Disordered" evidence="1">
    <location>
        <begin position="132"/>
        <end position="153"/>
    </location>
</feature>
<keyword evidence="3" id="KW-1185">Reference proteome</keyword>
<dbReference type="Proteomes" id="UP000041254">
    <property type="component" value="Unassembled WGS sequence"/>
</dbReference>
<feature type="compositionally biased region" description="Acidic residues" evidence="1">
    <location>
        <begin position="138"/>
        <end position="153"/>
    </location>
</feature>
<feature type="region of interest" description="Disordered" evidence="1">
    <location>
        <begin position="1160"/>
        <end position="1251"/>
    </location>
</feature>
<evidence type="ECO:0000313" key="3">
    <source>
        <dbReference type="Proteomes" id="UP000041254"/>
    </source>
</evidence>
<protein>
    <submittedName>
        <fullName evidence="2">Uncharacterized protein</fullName>
    </submittedName>
</protein>